<dbReference type="AlphaFoldDB" id="A0A4C1SLK1"/>
<comment type="caution">
    <text evidence="1">The sequence shown here is derived from an EMBL/GenBank/DDBJ whole genome shotgun (WGS) entry which is preliminary data.</text>
</comment>
<protein>
    <submittedName>
        <fullName evidence="1">Uncharacterized protein</fullName>
    </submittedName>
</protein>
<evidence type="ECO:0000313" key="1">
    <source>
        <dbReference type="EMBL" id="GBP03029.1"/>
    </source>
</evidence>
<reference evidence="1 2" key="1">
    <citation type="journal article" date="2019" name="Commun. Biol.">
        <title>The bagworm genome reveals a unique fibroin gene that provides high tensile strength.</title>
        <authorList>
            <person name="Kono N."/>
            <person name="Nakamura H."/>
            <person name="Ohtoshi R."/>
            <person name="Tomita M."/>
            <person name="Numata K."/>
            <person name="Arakawa K."/>
        </authorList>
    </citation>
    <scope>NUCLEOTIDE SEQUENCE [LARGE SCALE GENOMIC DNA]</scope>
</reference>
<dbReference type="EMBL" id="BGZK01003615">
    <property type="protein sequence ID" value="GBP03029.1"/>
    <property type="molecule type" value="Genomic_DNA"/>
</dbReference>
<proteinExistence type="predicted"/>
<dbReference type="Proteomes" id="UP000299102">
    <property type="component" value="Unassembled WGS sequence"/>
</dbReference>
<organism evidence="1 2">
    <name type="scientific">Eumeta variegata</name>
    <name type="common">Bagworm moth</name>
    <name type="synonym">Eumeta japonica</name>
    <dbReference type="NCBI Taxonomy" id="151549"/>
    <lineage>
        <taxon>Eukaryota</taxon>
        <taxon>Metazoa</taxon>
        <taxon>Ecdysozoa</taxon>
        <taxon>Arthropoda</taxon>
        <taxon>Hexapoda</taxon>
        <taxon>Insecta</taxon>
        <taxon>Pterygota</taxon>
        <taxon>Neoptera</taxon>
        <taxon>Endopterygota</taxon>
        <taxon>Lepidoptera</taxon>
        <taxon>Glossata</taxon>
        <taxon>Ditrysia</taxon>
        <taxon>Tineoidea</taxon>
        <taxon>Psychidae</taxon>
        <taxon>Oiketicinae</taxon>
        <taxon>Eumeta</taxon>
    </lineage>
</organism>
<keyword evidence="2" id="KW-1185">Reference proteome</keyword>
<gene>
    <name evidence="1" type="ORF">EVAR_102402_1</name>
</gene>
<evidence type="ECO:0000313" key="2">
    <source>
        <dbReference type="Proteomes" id="UP000299102"/>
    </source>
</evidence>
<accession>A0A4C1SLK1</accession>
<sequence>MRRKYRVTPRGCALGGAVTDARTELSPPYFVLRRDLVRRRARSVVRAADPRMLKRRTRRGIMKIYKTTFEIEISLRHVSYLCSSSRLLFFSIDNEAERSLRYNIVVRLH</sequence>
<name>A0A4C1SLK1_EUMVA</name>